<name>A0A0N0PFU0_PAPMA</name>
<dbReference type="Proteomes" id="UP000053240">
    <property type="component" value="Unassembled WGS sequence"/>
</dbReference>
<dbReference type="AlphaFoldDB" id="A0A0N0PFU0"/>
<proteinExistence type="predicted"/>
<dbReference type="EMBL" id="LADJ01063768">
    <property type="protein sequence ID" value="KPJ21641.1"/>
    <property type="molecule type" value="Genomic_DNA"/>
</dbReference>
<evidence type="ECO:0000313" key="1">
    <source>
        <dbReference type="EMBL" id="KPJ21641.1"/>
    </source>
</evidence>
<reference evidence="1 2" key="1">
    <citation type="journal article" date="2015" name="Nat. Commun.">
        <title>Outbred genome sequencing and CRISPR/Cas9 gene editing in butterflies.</title>
        <authorList>
            <person name="Li X."/>
            <person name="Fan D."/>
            <person name="Zhang W."/>
            <person name="Liu G."/>
            <person name="Zhang L."/>
            <person name="Zhao L."/>
            <person name="Fang X."/>
            <person name="Chen L."/>
            <person name="Dong Y."/>
            <person name="Chen Y."/>
            <person name="Ding Y."/>
            <person name="Zhao R."/>
            <person name="Feng M."/>
            <person name="Zhu Y."/>
            <person name="Feng Y."/>
            <person name="Jiang X."/>
            <person name="Zhu D."/>
            <person name="Xiang H."/>
            <person name="Feng X."/>
            <person name="Li S."/>
            <person name="Wang J."/>
            <person name="Zhang G."/>
            <person name="Kronforst M.R."/>
            <person name="Wang W."/>
        </authorList>
    </citation>
    <scope>NUCLEOTIDE SEQUENCE [LARGE SCALE GENOMIC DNA]</scope>
    <source>
        <strain evidence="1">Ya'a_city_454_Pm</strain>
        <tissue evidence="1">Whole body</tissue>
    </source>
</reference>
<keyword evidence="2" id="KW-1185">Reference proteome</keyword>
<evidence type="ECO:0000313" key="2">
    <source>
        <dbReference type="Proteomes" id="UP000053240"/>
    </source>
</evidence>
<protein>
    <submittedName>
        <fullName evidence="1">Uncharacterized protein</fullName>
    </submittedName>
</protein>
<comment type="caution">
    <text evidence="1">The sequence shown here is derived from an EMBL/GenBank/DDBJ whole genome shotgun (WGS) entry which is preliminary data.</text>
</comment>
<accession>A0A0N0PFU0</accession>
<sequence length="54" mass="6557">MIIFRHIDRKMWKKLAHVQNRSSVTPLEYARSAIKSTTRQNYPHEVLEFLKKCR</sequence>
<dbReference type="InParanoid" id="A0A0N0PFU0"/>
<gene>
    <name evidence="1" type="ORF">RR48_00399</name>
</gene>
<organism evidence="1 2">
    <name type="scientific">Papilio machaon</name>
    <name type="common">Old World swallowtail butterfly</name>
    <dbReference type="NCBI Taxonomy" id="76193"/>
    <lineage>
        <taxon>Eukaryota</taxon>
        <taxon>Metazoa</taxon>
        <taxon>Ecdysozoa</taxon>
        <taxon>Arthropoda</taxon>
        <taxon>Hexapoda</taxon>
        <taxon>Insecta</taxon>
        <taxon>Pterygota</taxon>
        <taxon>Neoptera</taxon>
        <taxon>Endopterygota</taxon>
        <taxon>Lepidoptera</taxon>
        <taxon>Glossata</taxon>
        <taxon>Ditrysia</taxon>
        <taxon>Papilionoidea</taxon>
        <taxon>Papilionidae</taxon>
        <taxon>Papilioninae</taxon>
        <taxon>Papilio</taxon>
    </lineage>
</organism>